<evidence type="ECO:0000313" key="3">
    <source>
        <dbReference type="EMBL" id="EAS50548.1"/>
    </source>
</evidence>
<dbReference type="AlphaFoldDB" id="Q1YKH5"/>
<dbReference type="EMBL" id="AAPJ01000002">
    <property type="protein sequence ID" value="EAS50548.1"/>
    <property type="molecule type" value="Genomic_DNA"/>
</dbReference>
<keyword evidence="1" id="KW-0732">Signal</keyword>
<dbReference type="InterPro" id="IPR025538">
    <property type="entry name" value="DUF4424"/>
</dbReference>
<gene>
    <name evidence="3" type="ORF">SI859A1_00668</name>
</gene>
<dbReference type="OrthoDB" id="7299818at2"/>
<evidence type="ECO:0000313" key="4">
    <source>
        <dbReference type="Proteomes" id="UP000000321"/>
    </source>
</evidence>
<comment type="caution">
    <text evidence="3">The sequence shown here is derived from an EMBL/GenBank/DDBJ whole genome shotgun (WGS) entry which is preliminary data.</text>
</comment>
<name>Q1YKH5_AURMS</name>
<sequence>MTITPNRATALAAVAILAITGSAHGNDTTANLAAGGLVFTTTDAIAMQREELFISEERIAVRYEFVNAGAEPVKTTVAFPMPDIRIDPYGGDVSIPSGNPDNPLAFSTRVDGEPVAMRLEQNVFVGDRDVTATMRQLRLPLAPQASSARDALDALPPSDRASVLDLGIAIEETYDIGQGMETHLAPDWTLRATYYWEQTFAPGRTIVEHDYVPSVGGSVGAMLGQPWAGPDDVAAQRKRYCIDDDFMATVERRTRAAGPDAMPFQERWIDYILVTGGNWSEPIGDFSMVIDKGAPENLVSFCATGVTRIAPTRFEVRKRDYTPTEDLHVLILIPTGG</sequence>
<dbReference type="RefSeq" id="WP_009208543.1">
    <property type="nucleotide sequence ID" value="NZ_BBWP01000013.1"/>
</dbReference>
<dbReference type="HOGENOM" id="CLU_821050_0_0_5"/>
<dbReference type="BioCyc" id="AURANTIMONAS:SI859A1_00668-MONOMER"/>
<feature type="chain" id="PRO_5004197590" description="DUF4424 domain-containing protein" evidence="1">
    <location>
        <begin position="26"/>
        <end position="337"/>
    </location>
</feature>
<evidence type="ECO:0000259" key="2">
    <source>
        <dbReference type="Pfam" id="PF14415"/>
    </source>
</evidence>
<feature type="domain" description="DUF4424" evidence="2">
    <location>
        <begin position="25"/>
        <end position="330"/>
    </location>
</feature>
<dbReference type="Gene3D" id="2.60.40.3680">
    <property type="match status" value="1"/>
</dbReference>
<keyword evidence="4" id="KW-1185">Reference proteome</keyword>
<dbReference type="Pfam" id="PF14415">
    <property type="entry name" value="DUF4424"/>
    <property type="match status" value="1"/>
</dbReference>
<evidence type="ECO:0000256" key="1">
    <source>
        <dbReference type="SAM" id="SignalP"/>
    </source>
</evidence>
<accession>Q1YKH5</accession>
<reference evidence="3 4" key="1">
    <citation type="journal article" date="2008" name="Appl. Environ. Microbiol.">
        <title>Genomic insights into Mn(II) oxidation by the marine alphaproteobacterium Aurantimonas sp. strain SI85-9A1.</title>
        <authorList>
            <person name="Dick G.J."/>
            <person name="Podell S."/>
            <person name="Johnson H.A."/>
            <person name="Rivera-Espinoza Y."/>
            <person name="Bernier-Latmani R."/>
            <person name="McCarthy J.K."/>
            <person name="Torpey J.W."/>
            <person name="Clement B.G."/>
            <person name="Gaasterland T."/>
            <person name="Tebo B.M."/>
        </authorList>
    </citation>
    <scope>NUCLEOTIDE SEQUENCE [LARGE SCALE GENOMIC DNA]</scope>
    <source>
        <strain evidence="3 4">SI85-9A1</strain>
    </source>
</reference>
<feature type="signal peptide" evidence="1">
    <location>
        <begin position="1"/>
        <end position="25"/>
    </location>
</feature>
<organism evidence="3 4">
    <name type="scientific">Aurantimonas manganoxydans (strain ATCC BAA-1229 / DSM 21871 / SI85-9A1)</name>
    <dbReference type="NCBI Taxonomy" id="287752"/>
    <lineage>
        <taxon>Bacteria</taxon>
        <taxon>Pseudomonadati</taxon>
        <taxon>Pseudomonadota</taxon>
        <taxon>Alphaproteobacteria</taxon>
        <taxon>Hyphomicrobiales</taxon>
        <taxon>Aurantimonadaceae</taxon>
        <taxon>Aurantimonas</taxon>
    </lineage>
</organism>
<dbReference type="Proteomes" id="UP000000321">
    <property type="component" value="Unassembled WGS sequence"/>
</dbReference>
<protein>
    <recommendedName>
        <fullName evidence="2">DUF4424 domain-containing protein</fullName>
    </recommendedName>
</protein>
<proteinExistence type="predicted"/>